<dbReference type="RefSeq" id="WP_326927661.1">
    <property type="nucleotide sequence ID" value="NZ_CP123443.1"/>
</dbReference>
<keyword evidence="1" id="KW-0472">Membrane</keyword>
<organism evidence="2 3">
    <name type="scientific">Candidatus Haliotispira prima</name>
    <dbReference type="NCBI Taxonomy" id="3034016"/>
    <lineage>
        <taxon>Bacteria</taxon>
        <taxon>Pseudomonadati</taxon>
        <taxon>Spirochaetota</taxon>
        <taxon>Spirochaetia</taxon>
        <taxon>Spirochaetales</taxon>
        <taxon>Spirochaetaceae</taxon>
        <taxon>Candidatus Haliotispira</taxon>
    </lineage>
</organism>
<keyword evidence="1" id="KW-0812">Transmembrane</keyword>
<proteinExistence type="predicted"/>
<reference evidence="2 3" key="1">
    <citation type="submission" date="2023-04" db="EMBL/GenBank/DDBJ databases">
        <title>Spirochaete genome identified in red abalone sample constitutes a novel genus.</title>
        <authorList>
            <person name="Sharma S.P."/>
            <person name="Purcell C.M."/>
            <person name="Hyde J.R."/>
            <person name="Severin A.J."/>
        </authorList>
    </citation>
    <scope>NUCLEOTIDE SEQUENCE [LARGE SCALE GENOMIC DNA]</scope>
    <source>
        <strain evidence="2 3">SP-2023</strain>
    </source>
</reference>
<evidence type="ECO:0000313" key="2">
    <source>
        <dbReference type="EMBL" id="WGK69478.1"/>
    </source>
</evidence>
<protein>
    <submittedName>
        <fullName evidence="2">Uncharacterized protein</fullName>
    </submittedName>
</protein>
<accession>A0ABY8MJU3</accession>
<dbReference type="EMBL" id="CP123443">
    <property type="protein sequence ID" value="WGK69478.1"/>
    <property type="molecule type" value="Genomic_DNA"/>
</dbReference>
<evidence type="ECO:0000313" key="3">
    <source>
        <dbReference type="Proteomes" id="UP001228690"/>
    </source>
</evidence>
<keyword evidence="1" id="KW-1133">Transmembrane helix</keyword>
<keyword evidence="3" id="KW-1185">Reference proteome</keyword>
<feature type="transmembrane region" description="Helical" evidence="1">
    <location>
        <begin position="119"/>
        <end position="140"/>
    </location>
</feature>
<evidence type="ECO:0000256" key="1">
    <source>
        <dbReference type="SAM" id="Phobius"/>
    </source>
</evidence>
<gene>
    <name evidence="2" type="ORF">P0082_01060</name>
</gene>
<name>A0ABY8MJU3_9SPIO</name>
<dbReference type="Proteomes" id="UP001228690">
    <property type="component" value="Chromosome"/>
</dbReference>
<sequence>MNLIIGMLSTLGLIWLGFLFRQLMVDNFKIKLSALLNDLFLLDHDSKEYHYLETSIQVCIDNAHILSFTMMWRFSKFYDTHKAELNEAGPEMEPSGEYAKIHKALISHIAGFILWRSPFSYILVPILFVGALFYVLLSLLKGNRFLIDEEGITIKTRPIIYPWIFKPRAIDHFTMELRHLAAS</sequence>